<dbReference type="InterPro" id="IPR037147">
    <property type="entry name" value="Ribosomal_bL28_sf"/>
</dbReference>
<name>A0A511MXF6_DEIC1</name>
<accession>A0A511MXF6</accession>
<evidence type="ECO:0000313" key="4">
    <source>
        <dbReference type="Proteomes" id="UP000321306"/>
    </source>
</evidence>
<dbReference type="GO" id="GO:1990904">
    <property type="term" value="C:ribonucleoprotein complex"/>
    <property type="evidence" value="ECO:0007669"/>
    <property type="project" value="UniProtKB-KW"/>
</dbReference>
<dbReference type="PANTHER" id="PTHR39080:SF1">
    <property type="entry name" value="LARGE RIBOSOMAL SUBUNIT PROTEIN BL28A"/>
    <property type="match status" value="1"/>
</dbReference>
<dbReference type="RefSeq" id="WP_146882691.1">
    <property type="nucleotide sequence ID" value="NZ_BJXB01000003.1"/>
</dbReference>
<dbReference type="GO" id="GO:0006412">
    <property type="term" value="P:translation"/>
    <property type="evidence" value="ECO:0007669"/>
    <property type="project" value="InterPro"/>
</dbReference>
<reference evidence="3 4" key="1">
    <citation type="submission" date="2019-07" db="EMBL/GenBank/DDBJ databases">
        <title>Whole genome shotgun sequence of Deinococcus cellulosilyticus NBRC 106333.</title>
        <authorList>
            <person name="Hosoyama A."/>
            <person name="Uohara A."/>
            <person name="Ohji S."/>
            <person name="Ichikawa N."/>
        </authorList>
    </citation>
    <scope>NUCLEOTIDE SEQUENCE [LARGE SCALE GENOMIC DNA]</scope>
    <source>
        <strain evidence="3 4">NBRC 106333</strain>
    </source>
</reference>
<dbReference type="InterPro" id="IPR034704">
    <property type="entry name" value="Ribosomal_bL28/bL31-like_sf"/>
</dbReference>
<keyword evidence="4" id="KW-1185">Reference proteome</keyword>
<keyword evidence="1 3" id="KW-0689">Ribosomal protein</keyword>
<organism evidence="3 4">
    <name type="scientific">Deinococcus cellulosilyticus (strain DSM 18568 / NBRC 106333 / KACC 11606 / 5516J-15)</name>
    <dbReference type="NCBI Taxonomy" id="1223518"/>
    <lineage>
        <taxon>Bacteria</taxon>
        <taxon>Thermotogati</taxon>
        <taxon>Deinococcota</taxon>
        <taxon>Deinococci</taxon>
        <taxon>Deinococcales</taxon>
        <taxon>Deinococcaceae</taxon>
        <taxon>Deinococcus</taxon>
    </lineage>
</organism>
<dbReference type="AlphaFoldDB" id="A0A511MXF6"/>
<dbReference type="SUPFAM" id="SSF143800">
    <property type="entry name" value="L28p-like"/>
    <property type="match status" value="1"/>
</dbReference>
<keyword evidence="2" id="KW-0687">Ribonucleoprotein</keyword>
<dbReference type="NCBIfam" id="TIGR00009">
    <property type="entry name" value="L28"/>
    <property type="match status" value="1"/>
</dbReference>
<dbReference type="GO" id="GO:0003735">
    <property type="term" value="F:structural constituent of ribosome"/>
    <property type="evidence" value="ECO:0007669"/>
    <property type="project" value="InterPro"/>
</dbReference>
<dbReference type="PANTHER" id="PTHR39080">
    <property type="entry name" value="50S RIBOSOMAL PROTEIN L28"/>
    <property type="match status" value="1"/>
</dbReference>
<evidence type="ECO:0000313" key="3">
    <source>
        <dbReference type="EMBL" id="GEM45250.1"/>
    </source>
</evidence>
<gene>
    <name evidence="3" type="primary">rpmB</name>
    <name evidence="3" type="ORF">DC3_08850</name>
</gene>
<sequence length="77" mass="8720">MAKTCFVTGKSSHVVNSVTRRGKAKKDGGVGRKTTGISKRRQYANLHKRWVLVNGERKHVWLSARALKRLPEHITLL</sequence>
<dbReference type="GO" id="GO:0005840">
    <property type="term" value="C:ribosome"/>
    <property type="evidence" value="ECO:0007669"/>
    <property type="project" value="UniProtKB-KW"/>
</dbReference>
<dbReference type="Gene3D" id="2.30.170.40">
    <property type="entry name" value="Ribosomal protein L28/L24"/>
    <property type="match status" value="1"/>
</dbReference>
<evidence type="ECO:0000256" key="1">
    <source>
        <dbReference type="ARBA" id="ARBA00022980"/>
    </source>
</evidence>
<dbReference type="InterPro" id="IPR050096">
    <property type="entry name" value="Bacterial_rp_bL28"/>
</dbReference>
<proteinExistence type="predicted"/>
<dbReference type="Gene3D" id="2.20.150.30">
    <property type="match status" value="1"/>
</dbReference>
<dbReference type="Proteomes" id="UP000321306">
    <property type="component" value="Unassembled WGS sequence"/>
</dbReference>
<comment type="caution">
    <text evidence="3">The sequence shown here is derived from an EMBL/GenBank/DDBJ whole genome shotgun (WGS) entry which is preliminary data.</text>
</comment>
<dbReference type="EMBL" id="BJXB01000003">
    <property type="protein sequence ID" value="GEM45250.1"/>
    <property type="molecule type" value="Genomic_DNA"/>
</dbReference>
<protein>
    <submittedName>
        <fullName evidence="3">50S ribosomal protein L28</fullName>
    </submittedName>
</protein>
<dbReference type="InterPro" id="IPR001383">
    <property type="entry name" value="Ribosomal_bL28_bact-type"/>
</dbReference>
<dbReference type="OrthoDB" id="9805609at2"/>
<evidence type="ECO:0000256" key="2">
    <source>
        <dbReference type="ARBA" id="ARBA00023274"/>
    </source>
</evidence>